<keyword evidence="2" id="KW-1185">Reference proteome</keyword>
<dbReference type="AlphaFoldDB" id="A0A0C3Q470"/>
<evidence type="ECO:0008006" key="3">
    <source>
        <dbReference type="Google" id="ProtNLM"/>
    </source>
</evidence>
<dbReference type="InterPro" id="IPR029071">
    <property type="entry name" value="Ubiquitin-like_domsf"/>
</dbReference>
<dbReference type="SUPFAM" id="SSF54236">
    <property type="entry name" value="Ubiquitin-like"/>
    <property type="match status" value="1"/>
</dbReference>
<reference evidence="1 2" key="1">
    <citation type="submission" date="2014-04" db="EMBL/GenBank/DDBJ databases">
        <authorList>
            <consortium name="DOE Joint Genome Institute"/>
            <person name="Kuo A."/>
            <person name="Girlanda M."/>
            <person name="Perotto S."/>
            <person name="Kohler A."/>
            <person name="Nagy L.G."/>
            <person name="Floudas D."/>
            <person name="Copeland A."/>
            <person name="Barry K.W."/>
            <person name="Cichocki N."/>
            <person name="Veneault-Fourrey C."/>
            <person name="LaButti K."/>
            <person name="Lindquist E.A."/>
            <person name="Lipzen A."/>
            <person name="Lundell T."/>
            <person name="Morin E."/>
            <person name="Murat C."/>
            <person name="Sun H."/>
            <person name="Tunlid A."/>
            <person name="Henrissat B."/>
            <person name="Grigoriev I.V."/>
            <person name="Hibbett D.S."/>
            <person name="Martin F."/>
            <person name="Nordberg H.P."/>
            <person name="Cantor M.N."/>
            <person name="Hua S.X."/>
        </authorList>
    </citation>
    <scope>NUCLEOTIDE SEQUENCE [LARGE SCALE GENOMIC DNA]</scope>
    <source>
        <strain evidence="1 2">MUT 4182</strain>
    </source>
</reference>
<organism evidence="1 2">
    <name type="scientific">Tulasnella calospora MUT 4182</name>
    <dbReference type="NCBI Taxonomy" id="1051891"/>
    <lineage>
        <taxon>Eukaryota</taxon>
        <taxon>Fungi</taxon>
        <taxon>Dikarya</taxon>
        <taxon>Basidiomycota</taxon>
        <taxon>Agaricomycotina</taxon>
        <taxon>Agaricomycetes</taxon>
        <taxon>Cantharellales</taxon>
        <taxon>Tulasnellaceae</taxon>
        <taxon>Tulasnella</taxon>
    </lineage>
</organism>
<protein>
    <recommendedName>
        <fullName evidence="3">Ubiquitin-like domain-containing protein</fullName>
    </recommendedName>
</protein>
<sequence>MTIRDLKRIVFQSTGLPIAMLRSRDIIYWNDNATLDDYAIDEWTEVIILTGVRNPYRY</sequence>
<dbReference type="EMBL" id="KN823367">
    <property type="protein sequence ID" value="KIO17564.1"/>
    <property type="molecule type" value="Genomic_DNA"/>
</dbReference>
<gene>
    <name evidence="1" type="ORF">M407DRAFT_246705</name>
</gene>
<accession>A0A0C3Q470</accession>
<evidence type="ECO:0000313" key="2">
    <source>
        <dbReference type="Proteomes" id="UP000054248"/>
    </source>
</evidence>
<dbReference type="HOGENOM" id="CLU_2980815_0_0_1"/>
<dbReference type="Proteomes" id="UP000054248">
    <property type="component" value="Unassembled WGS sequence"/>
</dbReference>
<evidence type="ECO:0000313" key="1">
    <source>
        <dbReference type="EMBL" id="KIO17564.1"/>
    </source>
</evidence>
<name>A0A0C3Q470_9AGAM</name>
<proteinExistence type="predicted"/>
<dbReference type="CDD" id="cd17039">
    <property type="entry name" value="Ubl_ubiquitin_like"/>
    <property type="match status" value="1"/>
</dbReference>
<reference evidence="2" key="2">
    <citation type="submission" date="2015-01" db="EMBL/GenBank/DDBJ databases">
        <title>Evolutionary Origins and Diversification of the Mycorrhizal Mutualists.</title>
        <authorList>
            <consortium name="DOE Joint Genome Institute"/>
            <consortium name="Mycorrhizal Genomics Consortium"/>
            <person name="Kohler A."/>
            <person name="Kuo A."/>
            <person name="Nagy L.G."/>
            <person name="Floudas D."/>
            <person name="Copeland A."/>
            <person name="Barry K.W."/>
            <person name="Cichocki N."/>
            <person name="Veneault-Fourrey C."/>
            <person name="LaButti K."/>
            <person name="Lindquist E.A."/>
            <person name="Lipzen A."/>
            <person name="Lundell T."/>
            <person name="Morin E."/>
            <person name="Murat C."/>
            <person name="Riley R."/>
            <person name="Ohm R."/>
            <person name="Sun H."/>
            <person name="Tunlid A."/>
            <person name="Henrissat B."/>
            <person name="Grigoriev I.V."/>
            <person name="Hibbett D.S."/>
            <person name="Martin F."/>
        </authorList>
    </citation>
    <scope>NUCLEOTIDE SEQUENCE [LARGE SCALE GENOMIC DNA]</scope>
    <source>
        <strain evidence="2">MUT 4182</strain>
    </source>
</reference>